<dbReference type="EMBL" id="CZQE01000302">
    <property type="protein sequence ID" value="CUS45783.1"/>
    <property type="molecule type" value="Genomic_DNA"/>
</dbReference>
<dbReference type="PANTHER" id="PTHR40469:SF2">
    <property type="entry name" value="GALACTOSE-BINDING DOMAIN-LIKE SUPERFAMILY PROTEIN"/>
    <property type="match status" value="1"/>
</dbReference>
<dbReference type="AlphaFoldDB" id="A0A160TM22"/>
<accession>A0A160TM22</accession>
<dbReference type="SUPFAM" id="SSF52317">
    <property type="entry name" value="Class I glutamine amidotransferase-like"/>
    <property type="match status" value="1"/>
</dbReference>
<protein>
    <submittedName>
        <fullName evidence="2">Cytochrome c551/c552</fullName>
    </submittedName>
</protein>
<gene>
    <name evidence="2" type="ORF">MGWOODY_Smn885</name>
</gene>
<dbReference type="PANTHER" id="PTHR40469">
    <property type="entry name" value="SECRETED GLYCOSYL HYDROLASE"/>
    <property type="match status" value="1"/>
</dbReference>
<evidence type="ECO:0000313" key="2">
    <source>
        <dbReference type="EMBL" id="CUS45783.1"/>
    </source>
</evidence>
<dbReference type="Pfam" id="PF06283">
    <property type="entry name" value="ThuA"/>
    <property type="match status" value="1"/>
</dbReference>
<proteinExistence type="predicted"/>
<organism evidence="2">
    <name type="scientific">hydrothermal vent metagenome</name>
    <dbReference type="NCBI Taxonomy" id="652676"/>
    <lineage>
        <taxon>unclassified sequences</taxon>
        <taxon>metagenomes</taxon>
        <taxon>ecological metagenomes</taxon>
    </lineage>
</organism>
<dbReference type="InterPro" id="IPR029010">
    <property type="entry name" value="ThuA-like"/>
</dbReference>
<name>A0A160TM22_9ZZZZ</name>
<sequence>MRYLLRLLAILAGAMTLMGGTAWAKDAPRVLIFSYSTGYRHASIEPGVVALQALGKKMGVTMVASADPAVFSNDGLKNVAAIILLSNTSKHDDPTSEWLTGTRRDAFQAFVHRGGGVVGIHAAADSHYSWPWYGKLFGARFIRHPKGTPEGVVTLADLKHPANKGLAPVSRHADEWYYFDDYDPRMHLLSTVDPASIGEPDVNPNPVSWVHEFEGGRVFYTAMGHTVEAYQDPWFLRQVENGVNWVLKR</sequence>
<dbReference type="Gene3D" id="3.40.50.880">
    <property type="match status" value="1"/>
</dbReference>
<reference evidence="2" key="1">
    <citation type="submission" date="2015-10" db="EMBL/GenBank/DDBJ databases">
        <authorList>
            <person name="Gilbert D.G."/>
        </authorList>
    </citation>
    <scope>NUCLEOTIDE SEQUENCE</scope>
</reference>
<dbReference type="InterPro" id="IPR029062">
    <property type="entry name" value="Class_I_gatase-like"/>
</dbReference>
<feature type="domain" description="ThuA-like" evidence="1">
    <location>
        <begin position="29"/>
        <end position="246"/>
    </location>
</feature>
<evidence type="ECO:0000259" key="1">
    <source>
        <dbReference type="Pfam" id="PF06283"/>
    </source>
</evidence>